<dbReference type="AlphaFoldDB" id="A0A7S4UI39"/>
<sequence length="159" mass="17608">MDTTTYAPKKDELKAAVTDVINDSSFLKEKASSKDVMEAIVKENPNWKISEKKIQKILKKNKLLEAEESTPTNEEADDVSTASSSVSSTSQRMIQFVKGTSSERSNASSTSKKKGLLRFFSKKGSMKNIEDKIEVEVKKAPTVDTSALLPSLEGQYEEH</sequence>
<reference evidence="2" key="1">
    <citation type="submission" date="2021-01" db="EMBL/GenBank/DDBJ databases">
        <authorList>
            <person name="Corre E."/>
            <person name="Pelletier E."/>
            <person name="Niang G."/>
            <person name="Scheremetjew M."/>
            <person name="Finn R."/>
            <person name="Kale V."/>
            <person name="Holt S."/>
            <person name="Cochrane G."/>
            <person name="Meng A."/>
            <person name="Brown T."/>
            <person name="Cohen L."/>
        </authorList>
    </citation>
    <scope>NUCLEOTIDE SEQUENCE</scope>
    <source>
        <strain evidence="2">GSO104</strain>
    </source>
</reference>
<protein>
    <submittedName>
        <fullName evidence="2">Uncharacterized protein</fullName>
    </submittedName>
</protein>
<dbReference type="EMBL" id="HBNS01004517">
    <property type="protein sequence ID" value="CAE4585366.1"/>
    <property type="molecule type" value="Transcribed_RNA"/>
</dbReference>
<organism evidence="2">
    <name type="scientific">Ditylum brightwellii</name>
    <dbReference type="NCBI Taxonomy" id="49249"/>
    <lineage>
        <taxon>Eukaryota</taxon>
        <taxon>Sar</taxon>
        <taxon>Stramenopiles</taxon>
        <taxon>Ochrophyta</taxon>
        <taxon>Bacillariophyta</taxon>
        <taxon>Mediophyceae</taxon>
        <taxon>Lithodesmiophycidae</taxon>
        <taxon>Lithodesmiales</taxon>
        <taxon>Lithodesmiaceae</taxon>
        <taxon>Ditylum</taxon>
    </lineage>
</organism>
<proteinExistence type="predicted"/>
<evidence type="ECO:0000256" key="1">
    <source>
        <dbReference type="SAM" id="MobiDB-lite"/>
    </source>
</evidence>
<gene>
    <name evidence="2" type="ORF">DBRI00130_LOCUS3659</name>
</gene>
<accession>A0A7S4UI39</accession>
<evidence type="ECO:0000313" key="2">
    <source>
        <dbReference type="EMBL" id="CAE4585366.1"/>
    </source>
</evidence>
<feature type="compositionally biased region" description="Low complexity" evidence="1">
    <location>
        <begin position="79"/>
        <end position="90"/>
    </location>
</feature>
<name>A0A7S4UI39_9STRA</name>
<feature type="region of interest" description="Disordered" evidence="1">
    <location>
        <begin position="63"/>
        <end position="113"/>
    </location>
</feature>